<name>X6NCV0_RETFI</name>
<feature type="transmembrane region" description="Helical" evidence="4">
    <location>
        <begin position="224"/>
        <end position="243"/>
    </location>
</feature>
<keyword evidence="4" id="KW-1133">Transmembrane helix</keyword>
<keyword evidence="4" id="KW-0812">Transmembrane</keyword>
<dbReference type="SMART" id="SM00513">
    <property type="entry name" value="SAP"/>
    <property type="match status" value="1"/>
</dbReference>
<dbReference type="PROSITE" id="PS50800">
    <property type="entry name" value="SAP"/>
    <property type="match status" value="1"/>
</dbReference>
<feature type="compositionally biased region" description="Low complexity" evidence="3">
    <location>
        <begin position="277"/>
        <end position="289"/>
    </location>
</feature>
<comment type="similarity">
    <text evidence="2">Belongs to the SAP domain-containing ribonucleoprotein family.</text>
</comment>
<dbReference type="Proteomes" id="UP000023152">
    <property type="component" value="Unassembled WGS sequence"/>
</dbReference>
<dbReference type="InterPro" id="IPR052240">
    <property type="entry name" value="SAP_domain_ribonucleoprotein"/>
</dbReference>
<dbReference type="OrthoDB" id="445357at2759"/>
<proteinExistence type="inferred from homology"/>
<dbReference type="Pfam" id="PF02037">
    <property type="entry name" value="SAP"/>
    <property type="match status" value="1"/>
</dbReference>
<sequence>MDRVGTTPLTQTGLKKLRLVDLRPKLKKRGLTTRGKKEELVERLLQHMTETNYAAAETNESIDNRNMEDEGTADAPKEIQIEWCGEPIKETKVKNYYRQVIVDGCQYQLNDQCRVEASNGEFWLGKIVGMYEENKTGNKYMENIWYWTREDLIKYGFNEADLPKKISPYETFECIQRSPDVNLLGSLREKIQVVHHSQFPINSRKRDSTTYFTRFFYDVHKLQLILQSVCMYIHFFFFFFFFFKKGKKQKIDKYVFCQCLCHKFCQYPKPPKEESSSPKSKSSSPSSRESLQRRRRQKKSCTREQFG</sequence>
<reference evidence="7 8" key="1">
    <citation type="journal article" date="2013" name="Curr. Biol.">
        <title>The Genome of the Foraminiferan Reticulomyxa filosa.</title>
        <authorList>
            <person name="Glockner G."/>
            <person name="Hulsmann N."/>
            <person name="Schleicher M."/>
            <person name="Noegel A.A."/>
            <person name="Eichinger L."/>
            <person name="Gallinger C."/>
            <person name="Pawlowski J."/>
            <person name="Sierra R."/>
            <person name="Euteneuer U."/>
            <person name="Pillet L."/>
            <person name="Moustafa A."/>
            <person name="Platzer M."/>
            <person name="Groth M."/>
            <person name="Szafranski K."/>
            <person name="Schliwa M."/>
        </authorList>
    </citation>
    <scope>NUCLEOTIDE SEQUENCE [LARGE SCALE GENOMIC DNA]</scope>
</reference>
<evidence type="ECO:0000313" key="8">
    <source>
        <dbReference type="Proteomes" id="UP000023152"/>
    </source>
</evidence>
<dbReference type="InterPro" id="IPR001025">
    <property type="entry name" value="BAH_dom"/>
</dbReference>
<evidence type="ECO:0000256" key="4">
    <source>
        <dbReference type="SAM" id="Phobius"/>
    </source>
</evidence>
<evidence type="ECO:0008006" key="9">
    <source>
        <dbReference type="Google" id="ProtNLM"/>
    </source>
</evidence>
<protein>
    <recommendedName>
        <fullName evidence="9">SAP domain-containing protein</fullName>
    </recommendedName>
</protein>
<feature type="domain" description="SAP" evidence="5">
    <location>
        <begin position="14"/>
        <end position="48"/>
    </location>
</feature>
<organism evidence="7 8">
    <name type="scientific">Reticulomyxa filosa</name>
    <dbReference type="NCBI Taxonomy" id="46433"/>
    <lineage>
        <taxon>Eukaryota</taxon>
        <taxon>Sar</taxon>
        <taxon>Rhizaria</taxon>
        <taxon>Retaria</taxon>
        <taxon>Foraminifera</taxon>
        <taxon>Monothalamids</taxon>
        <taxon>Reticulomyxidae</taxon>
        <taxon>Reticulomyxa</taxon>
    </lineage>
</organism>
<evidence type="ECO:0000256" key="2">
    <source>
        <dbReference type="ARBA" id="ARBA00046328"/>
    </source>
</evidence>
<evidence type="ECO:0000259" key="5">
    <source>
        <dbReference type="PROSITE" id="PS50800"/>
    </source>
</evidence>
<dbReference type="InterPro" id="IPR036361">
    <property type="entry name" value="SAP_dom_sf"/>
</dbReference>
<keyword evidence="1" id="KW-0597">Phosphoprotein</keyword>
<dbReference type="PROSITE" id="PS51038">
    <property type="entry name" value="BAH"/>
    <property type="match status" value="1"/>
</dbReference>
<dbReference type="PANTHER" id="PTHR46551:SF1">
    <property type="entry name" value="SAP DOMAIN-CONTAINING RIBONUCLEOPROTEIN"/>
    <property type="match status" value="1"/>
</dbReference>
<dbReference type="InterPro" id="IPR003034">
    <property type="entry name" value="SAP_dom"/>
</dbReference>
<accession>X6NCV0</accession>
<evidence type="ECO:0000256" key="1">
    <source>
        <dbReference type="ARBA" id="ARBA00022553"/>
    </source>
</evidence>
<dbReference type="Gene3D" id="2.30.30.490">
    <property type="match status" value="1"/>
</dbReference>
<comment type="caution">
    <text evidence="7">The sequence shown here is derived from an EMBL/GenBank/DDBJ whole genome shotgun (WGS) entry which is preliminary data.</text>
</comment>
<feature type="domain" description="BAH" evidence="6">
    <location>
        <begin position="105"/>
        <end position="228"/>
    </location>
</feature>
<dbReference type="GO" id="GO:0005634">
    <property type="term" value="C:nucleus"/>
    <property type="evidence" value="ECO:0007669"/>
    <property type="project" value="TreeGrafter"/>
</dbReference>
<gene>
    <name evidence="7" type="ORF">RFI_13453</name>
</gene>
<evidence type="ECO:0000256" key="3">
    <source>
        <dbReference type="SAM" id="MobiDB-lite"/>
    </source>
</evidence>
<evidence type="ECO:0000313" key="7">
    <source>
        <dbReference type="EMBL" id="ETO23723.1"/>
    </source>
</evidence>
<evidence type="ECO:0000259" key="6">
    <source>
        <dbReference type="PROSITE" id="PS51038"/>
    </source>
</evidence>
<dbReference type="AlphaFoldDB" id="X6NCV0"/>
<dbReference type="PANTHER" id="PTHR46551">
    <property type="entry name" value="SAP DOMAIN-CONTAINING RIBONUCLEOPROTEIN"/>
    <property type="match status" value="1"/>
</dbReference>
<dbReference type="SUPFAM" id="SSF68906">
    <property type="entry name" value="SAP domain"/>
    <property type="match status" value="1"/>
</dbReference>
<feature type="region of interest" description="Disordered" evidence="3">
    <location>
        <begin position="268"/>
        <end position="307"/>
    </location>
</feature>
<dbReference type="InterPro" id="IPR043151">
    <property type="entry name" value="BAH_sf"/>
</dbReference>
<dbReference type="GO" id="GO:0016973">
    <property type="term" value="P:poly(A)+ mRNA export from nucleus"/>
    <property type="evidence" value="ECO:0007669"/>
    <property type="project" value="TreeGrafter"/>
</dbReference>
<dbReference type="GO" id="GO:0003682">
    <property type="term" value="F:chromatin binding"/>
    <property type="evidence" value="ECO:0007669"/>
    <property type="project" value="InterPro"/>
</dbReference>
<dbReference type="Gene3D" id="1.10.720.30">
    <property type="entry name" value="SAP domain"/>
    <property type="match status" value="1"/>
</dbReference>
<dbReference type="EMBL" id="ASPP01009746">
    <property type="protein sequence ID" value="ETO23723.1"/>
    <property type="molecule type" value="Genomic_DNA"/>
</dbReference>
<keyword evidence="8" id="KW-1185">Reference proteome</keyword>
<keyword evidence="4" id="KW-0472">Membrane</keyword>